<sequence>MRVGCGSATIGMFAKQWHGKVDEVVVVDDHITGVLSEHQAGKLLDIADTGIKMKGRRSTPGRYFQVADPGTGWGGTNISDPLSILGPFNAKEARPGLTMLMVSTTGEHASYYVLDEALQPVETEMPADLRFSVERIQENCEPALCTVLFMGGAGGSLRAGVTDNPVRLTRSVKDALTRVTSGGAPVYV</sequence>
<feature type="non-terminal residue" evidence="1">
    <location>
        <position position="188"/>
    </location>
</feature>
<gene>
    <name evidence="1" type="ORF">chiPu_0032155</name>
</gene>
<evidence type="ECO:0000313" key="2">
    <source>
        <dbReference type="Proteomes" id="UP000287033"/>
    </source>
</evidence>
<accession>A0A401TYG0</accession>
<dbReference type="Proteomes" id="UP000287033">
    <property type="component" value="Unassembled WGS sequence"/>
</dbReference>
<name>A0A401TYG0_CHIPU</name>
<dbReference type="AlphaFoldDB" id="A0A401TYG0"/>
<organism evidence="1 2">
    <name type="scientific">Chiloscyllium punctatum</name>
    <name type="common">Brownbanded bambooshark</name>
    <name type="synonym">Hemiscyllium punctatum</name>
    <dbReference type="NCBI Taxonomy" id="137246"/>
    <lineage>
        <taxon>Eukaryota</taxon>
        <taxon>Metazoa</taxon>
        <taxon>Chordata</taxon>
        <taxon>Craniata</taxon>
        <taxon>Vertebrata</taxon>
        <taxon>Chondrichthyes</taxon>
        <taxon>Elasmobranchii</taxon>
        <taxon>Galeomorphii</taxon>
        <taxon>Galeoidea</taxon>
        <taxon>Orectolobiformes</taxon>
        <taxon>Hemiscylliidae</taxon>
        <taxon>Chiloscyllium</taxon>
    </lineage>
</organism>
<dbReference type="OrthoDB" id="10405588at2759"/>
<reference evidence="1 2" key="1">
    <citation type="journal article" date="2018" name="Nat. Ecol. Evol.">
        <title>Shark genomes provide insights into elasmobranch evolution and the origin of vertebrates.</title>
        <authorList>
            <person name="Hara Y"/>
            <person name="Yamaguchi K"/>
            <person name="Onimaru K"/>
            <person name="Kadota M"/>
            <person name="Koyanagi M"/>
            <person name="Keeley SD"/>
            <person name="Tatsumi K"/>
            <person name="Tanaka K"/>
            <person name="Motone F"/>
            <person name="Kageyama Y"/>
            <person name="Nozu R"/>
            <person name="Adachi N"/>
            <person name="Nishimura O"/>
            <person name="Nakagawa R"/>
            <person name="Tanegashima C"/>
            <person name="Kiyatake I"/>
            <person name="Matsumoto R"/>
            <person name="Murakumo K"/>
            <person name="Nishida K"/>
            <person name="Terakita A"/>
            <person name="Kuratani S"/>
            <person name="Sato K"/>
            <person name="Hyodo S Kuraku.S."/>
        </authorList>
    </citation>
    <scope>NUCLEOTIDE SEQUENCE [LARGE SCALE GENOMIC DNA]</scope>
</reference>
<evidence type="ECO:0008006" key="3">
    <source>
        <dbReference type="Google" id="ProtNLM"/>
    </source>
</evidence>
<evidence type="ECO:0000313" key="1">
    <source>
        <dbReference type="EMBL" id="GCC47650.1"/>
    </source>
</evidence>
<protein>
    <recommendedName>
        <fullName evidence="3">6-hydroxynicotinate reductase</fullName>
    </recommendedName>
</protein>
<keyword evidence="2" id="KW-1185">Reference proteome</keyword>
<dbReference type="EMBL" id="BEZZ01228837">
    <property type="protein sequence ID" value="GCC47650.1"/>
    <property type="molecule type" value="Genomic_DNA"/>
</dbReference>
<comment type="caution">
    <text evidence="1">The sequence shown here is derived from an EMBL/GenBank/DDBJ whole genome shotgun (WGS) entry which is preliminary data.</text>
</comment>
<proteinExistence type="predicted"/>